<dbReference type="PANTHER" id="PTHR34069">
    <property type="entry name" value="3-OXOACYL-[ACYL-CARRIER-PROTEIN] SYNTHASE 3"/>
    <property type="match status" value="1"/>
</dbReference>
<protein>
    <submittedName>
        <fullName evidence="4">3-oxoacyl-[acyl-carrier-protein] synthase III C-terminal domain-containing protein</fullName>
    </submittedName>
</protein>
<dbReference type="Proteomes" id="UP001250181">
    <property type="component" value="Unassembled WGS sequence"/>
</dbReference>
<name>A0ABU3QEL3_9ACTN</name>
<dbReference type="InterPro" id="IPR016039">
    <property type="entry name" value="Thiolase-like"/>
</dbReference>
<reference evidence="4 5" key="1">
    <citation type="submission" date="2023-09" db="EMBL/GenBank/DDBJ databases">
        <title>Streptomyces sp. nov.: A antagonism against Alternaria gaisen Producing Streptochlin, Isolated from Tamarix root soil.</title>
        <authorList>
            <person name="Chen Y."/>
        </authorList>
    </citation>
    <scope>NUCLEOTIDE SEQUENCE [LARGE SCALE GENOMIC DNA]</scope>
    <source>
        <strain evidence="4 5">TRM76323</strain>
    </source>
</reference>
<evidence type="ECO:0000313" key="4">
    <source>
        <dbReference type="EMBL" id="MDT9681210.1"/>
    </source>
</evidence>
<dbReference type="PANTHER" id="PTHR34069:SF3">
    <property type="entry name" value="ACYL-COA:ACYL-COA ALKYLTRANSFERASE"/>
    <property type="match status" value="1"/>
</dbReference>
<evidence type="ECO:0000313" key="5">
    <source>
        <dbReference type="Proteomes" id="UP001250181"/>
    </source>
</evidence>
<keyword evidence="5" id="KW-1185">Reference proteome</keyword>
<proteinExistence type="predicted"/>
<dbReference type="SUPFAM" id="SSF53901">
    <property type="entry name" value="Thiolase-like"/>
    <property type="match status" value="1"/>
</dbReference>
<dbReference type="RefSeq" id="WP_315876218.1">
    <property type="nucleotide sequence ID" value="NZ_JAWCTQ010000003.1"/>
</dbReference>
<dbReference type="EMBL" id="JAWCTQ010000003">
    <property type="protein sequence ID" value="MDT9681210.1"/>
    <property type="molecule type" value="Genomic_DNA"/>
</dbReference>
<keyword evidence="1" id="KW-0808">Transferase</keyword>
<gene>
    <name evidence="4" type="ORF">RND61_03835</name>
</gene>
<sequence>MIGWRARLEAVAVHLPERWVPLGEREEQIDIASKSFTPPRGLVTQLTGVRGVHLAGPNEQPSALAVHAARKALADSGVSPDDIDLLIFASSSQDMVEPATSHMVADQLGVSCPAFDVKNACNSVLNAIEVCQALLNGASPYRRALITCGETPSRATRLAVPDPAAFTRAFPSYGFSDAGAALLFSTVRATEGAPGVLGCRFAADSSAWPCATLLYGGSASLAEPDEEHRYFRMDSARLRQSMHVLVPRVFTLLGDLGLTAGELAFVGVHQVMSRDAQDLCDAGVGVDERQLIATLPDHGNVAAASLPLQLTRALAEGRAHPGDLVALLGMAAGSSAGLVVLRL</sequence>
<feature type="domain" description="Beta-ketoacyl-[acyl-carrier-protein] synthase III C-terminal" evidence="3">
    <location>
        <begin position="256"/>
        <end position="342"/>
    </location>
</feature>
<evidence type="ECO:0000256" key="2">
    <source>
        <dbReference type="ARBA" id="ARBA00023315"/>
    </source>
</evidence>
<dbReference type="Pfam" id="PF08541">
    <property type="entry name" value="ACP_syn_III_C"/>
    <property type="match status" value="1"/>
</dbReference>
<dbReference type="Gene3D" id="3.40.47.10">
    <property type="match status" value="2"/>
</dbReference>
<organism evidence="4 5">
    <name type="scientific">Streptomyces tamarix</name>
    <dbReference type="NCBI Taxonomy" id="3078565"/>
    <lineage>
        <taxon>Bacteria</taxon>
        <taxon>Bacillati</taxon>
        <taxon>Actinomycetota</taxon>
        <taxon>Actinomycetes</taxon>
        <taxon>Kitasatosporales</taxon>
        <taxon>Streptomycetaceae</taxon>
        <taxon>Streptomyces</taxon>
    </lineage>
</organism>
<dbReference type="InterPro" id="IPR013747">
    <property type="entry name" value="ACP_syn_III_C"/>
</dbReference>
<evidence type="ECO:0000259" key="3">
    <source>
        <dbReference type="Pfam" id="PF08541"/>
    </source>
</evidence>
<accession>A0ABU3QEL3</accession>
<evidence type="ECO:0000256" key="1">
    <source>
        <dbReference type="ARBA" id="ARBA00022679"/>
    </source>
</evidence>
<keyword evidence="2" id="KW-0012">Acyltransferase</keyword>
<comment type="caution">
    <text evidence="4">The sequence shown here is derived from an EMBL/GenBank/DDBJ whole genome shotgun (WGS) entry which is preliminary data.</text>
</comment>